<evidence type="ECO:0000313" key="1">
    <source>
        <dbReference type="EMBL" id="THU75790.1"/>
    </source>
</evidence>
<name>A0A4S8KJZ6_DENBC</name>
<proteinExistence type="predicted"/>
<accession>A0A4S8KJZ6</accession>
<gene>
    <name evidence="1" type="ORF">K435DRAFT_562305</name>
</gene>
<dbReference type="Proteomes" id="UP000297245">
    <property type="component" value="Unassembled WGS sequence"/>
</dbReference>
<evidence type="ECO:0000313" key="2">
    <source>
        <dbReference type="Proteomes" id="UP000297245"/>
    </source>
</evidence>
<organism evidence="1 2">
    <name type="scientific">Dendrothele bispora (strain CBS 962.96)</name>
    <dbReference type="NCBI Taxonomy" id="1314807"/>
    <lineage>
        <taxon>Eukaryota</taxon>
        <taxon>Fungi</taxon>
        <taxon>Dikarya</taxon>
        <taxon>Basidiomycota</taxon>
        <taxon>Agaricomycotina</taxon>
        <taxon>Agaricomycetes</taxon>
        <taxon>Agaricomycetidae</taxon>
        <taxon>Agaricales</taxon>
        <taxon>Agaricales incertae sedis</taxon>
        <taxon>Dendrothele</taxon>
    </lineage>
</organism>
<dbReference type="AlphaFoldDB" id="A0A4S8KJZ6"/>
<feature type="non-terminal residue" evidence="1">
    <location>
        <position position="130"/>
    </location>
</feature>
<reference evidence="1 2" key="1">
    <citation type="journal article" date="2019" name="Nat. Ecol. Evol.">
        <title>Megaphylogeny resolves global patterns of mushroom evolution.</title>
        <authorList>
            <person name="Varga T."/>
            <person name="Krizsan K."/>
            <person name="Foldi C."/>
            <person name="Dima B."/>
            <person name="Sanchez-Garcia M."/>
            <person name="Sanchez-Ramirez S."/>
            <person name="Szollosi G.J."/>
            <person name="Szarkandi J.G."/>
            <person name="Papp V."/>
            <person name="Albert L."/>
            <person name="Andreopoulos W."/>
            <person name="Angelini C."/>
            <person name="Antonin V."/>
            <person name="Barry K.W."/>
            <person name="Bougher N.L."/>
            <person name="Buchanan P."/>
            <person name="Buyck B."/>
            <person name="Bense V."/>
            <person name="Catcheside P."/>
            <person name="Chovatia M."/>
            <person name="Cooper J."/>
            <person name="Damon W."/>
            <person name="Desjardin D."/>
            <person name="Finy P."/>
            <person name="Geml J."/>
            <person name="Haridas S."/>
            <person name="Hughes K."/>
            <person name="Justo A."/>
            <person name="Karasinski D."/>
            <person name="Kautmanova I."/>
            <person name="Kiss B."/>
            <person name="Kocsube S."/>
            <person name="Kotiranta H."/>
            <person name="LaButti K.M."/>
            <person name="Lechner B.E."/>
            <person name="Liimatainen K."/>
            <person name="Lipzen A."/>
            <person name="Lukacs Z."/>
            <person name="Mihaltcheva S."/>
            <person name="Morgado L.N."/>
            <person name="Niskanen T."/>
            <person name="Noordeloos M.E."/>
            <person name="Ohm R.A."/>
            <person name="Ortiz-Santana B."/>
            <person name="Ovrebo C."/>
            <person name="Racz N."/>
            <person name="Riley R."/>
            <person name="Savchenko A."/>
            <person name="Shiryaev A."/>
            <person name="Soop K."/>
            <person name="Spirin V."/>
            <person name="Szebenyi C."/>
            <person name="Tomsovsky M."/>
            <person name="Tulloss R.E."/>
            <person name="Uehling J."/>
            <person name="Grigoriev I.V."/>
            <person name="Vagvolgyi C."/>
            <person name="Papp T."/>
            <person name="Martin F.M."/>
            <person name="Miettinen O."/>
            <person name="Hibbett D.S."/>
            <person name="Nagy L.G."/>
        </authorList>
    </citation>
    <scope>NUCLEOTIDE SEQUENCE [LARGE SCALE GENOMIC DNA]</scope>
    <source>
        <strain evidence="1 2">CBS 962.96</strain>
    </source>
</reference>
<sequence length="130" mass="15316">MHLFRSVFSEKQLDFLLWLLSINGISDVPSVKSMKTLNKKLQKLYRVNSIRQEGVLGHVYYVNDLSHMIAQELAKLQVRPHLHFCPEDTSKHLSEARQAKRWLEEIPDDLLTPMARIHNQDFFIYEPVML</sequence>
<protein>
    <submittedName>
        <fullName evidence="1">Uncharacterized protein</fullName>
    </submittedName>
</protein>
<dbReference type="EMBL" id="ML181529">
    <property type="protein sequence ID" value="THU75790.1"/>
    <property type="molecule type" value="Genomic_DNA"/>
</dbReference>
<dbReference type="OrthoDB" id="2881727at2759"/>
<keyword evidence="2" id="KW-1185">Reference proteome</keyword>